<comment type="caution">
    <text evidence="9">The sequence shown here is derived from an EMBL/GenBank/DDBJ whole genome shotgun (WGS) entry which is preliminary data.</text>
</comment>
<dbReference type="EC" id="5.1.3.3" evidence="5"/>
<dbReference type="EMBL" id="VFMN01000001">
    <property type="protein sequence ID" value="TQJ07943.1"/>
    <property type="molecule type" value="Genomic_DNA"/>
</dbReference>
<evidence type="ECO:0000313" key="10">
    <source>
        <dbReference type="Proteomes" id="UP000317893"/>
    </source>
</evidence>
<dbReference type="Pfam" id="PF01263">
    <property type="entry name" value="Aldose_epim"/>
    <property type="match status" value="1"/>
</dbReference>
<evidence type="ECO:0000256" key="8">
    <source>
        <dbReference type="PIRSR" id="PIRSR005096-3"/>
    </source>
</evidence>
<accession>A0A542DXX6</accession>
<dbReference type="PANTHER" id="PTHR10091:SF0">
    <property type="entry name" value="GALACTOSE MUTAROTASE"/>
    <property type="match status" value="1"/>
</dbReference>
<feature type="binding site" evidence="8">
    <location>
        <begin position="159"/>
        <end position="161"/>
    </location>
    <ligand>
        <name>beta-D-galactose</name>
        <dbReference type="ChEBI" id="CHEBI:27667"/>
    </ligand>
</feature>
<dbReference type="GO" id="GO:0033499">
    <property type="term" value="P:galactose catabolic process via UDP-galactose, Leloir pathway"/>
    <property type="evidence" value="ECO:0007669"/>
    <property type="project" value="TreeGrafter"/>
</dbReference>
<evidence type="ECO:0000256" key="7">
    <source>
        <dbReference type="PIRSR" id="PIRSR005096-2"/>
    </source>
</evidence>
<dbReference type="NCBIfam" id="NF008277">
    <property type="entry name" value="PRK11055.1"/>
    <property type="match status" value="1"/>
</dbReference>
<feature type="binding site" evidence="7">
    <location>
        <position position="231"/>
    </location>
    <ligand>
        <name>beta-D-galactose</name>
        <dbReference type="ChEBI" id="CHEBI:27667"/>
    </ligand>
</feature>
<dbReference type="GO" id="GO:0030246">
    <property type="term" value="F:carbohydrate binding"/>
    <property type="evidence" value="ECO:0007669"/>
    <property type="project" value="InterPro"/>
</dbReference>
<protein>
    <recommendedName>
        <fullName evidence="5">Aldose 1-epimerase</fullName>
        <ecNumber evidence="5">5.1.3.3</ecNumber>
    </recommendedName>
</protein>
<dbReference type="GO" id="GO:0004034">
    <property type="term" value="F:aldose 1-epimerase activity"/>
    <property type="evidence" value="ECO:0007669"/>
    <property type="project" value="UniProtKB-EC"/>
</dbReference>
<keyword evidence="10" id="KW-1185">Reference proteome</keyword>
<comment type="similarity">
    <text evidence="2 5">Belongs to the aldose epimerase family.</text>
</comment>
<dbReference type="PIRSF" id="PIRSF005096">
    <property type="entry name" value="GALM"/>
    <property type="match status" value="1"/>
</dbReference>
<dbReference type="GO" id="GO:0005737">
    <property type="term" value="C:cytoplasm"/>
    <property type="evidence" value="ECO:0007669"/>
    <property type="project" value="TreeGrafter"/>
</dbReference>
<evidence type="ECO:0000256" key="5">
    <source>
        <dbReference type="PIRNR" id="PIRNR005096"/>
    </source>
</evidence>
<dbReference type="InterPro" id="IPR014718">
    <property type="entry name" value="GH-type_carb-bd"/>
</dbReference>
<feature type="active site" description="Proton donor" evidence="6">
    <location>
        <position position="159"/>
    </location>
</feature>
<dbReference type="InterPro" id="IPR008183">
    <property type="entry name" value="Aldose_1/G6P_1-epimerase"/>
</dbReference>
<dbReference type="Gene3D" id="2.70.98.10">
    <property type="match status" value="1"/>
</dbReference>
<feature type="binding site" evidence="8">
    <location>
        <begin position="63"/>
        <end position="64"/>
    </location>
    <ligand>
        <name>beta-D-galactose</name>
        <dbReference type="ChEBI" id="CHEBI:27667"/>
    </ligand>
</feature>
<comment type="catalytic activity">
    <reaction evidence="5">
        <text>alpha-D-glucose = beta-D-glucose</text>
        <dbReference type="Rhea" id="RHEA:10264"/>
        <dbReference type="ChEBI" id="CHEBI:15903"/>
        <dbReference type="ChEBI" id="CHEBI:17925"/>
        <dbReference type="EC" id="5.1.3.3"/>
    </reaction>
</comment>
<feature type="active site" description="Proton acceptor" evidence="6">
    <location>
        <position position="295"/>
    </location>
</feature>
<dbReference type="SUPFAM" id="SSF74650">
    <property type="entry name" value="Galactose mutarotase-like"/>
    <property type="match status" value="1"/>
</dbReference>
<dbReference type="GO" id="GO:0006006">
    <property type="term" value="P:glucose metabolic process"/>
    <property type="evidence" value="ECO:0007669"/>
    <property type="project" value="TreeGrafter"/>
</dbReference>
<dbReference type="PANTHER" id="PTHR10091">
    <property type="entry name" value="ALDOSE-1-EPIMERASE"/>
    <property type="match status" value="1"/>
</dbReference>
<name>A0A542DXX6_9MICO</name>
<reference evidence="9 10" key="1">
    <citation type="submission" date="2019-06" db="EMBL/GenBank/DDBJ databases">
        <title>Sequencing the genomes of 1000 actinobacteria strains.</title>
        <authorList>
            <person name="Klenk H.-P."/>
        </authorList>
    </citation>
    <scope>NUCLEOTIDE SEQUENCE [LARGE SCALE GENOMIC DNA]</scope>
    <source>
        <strain evidence="9 10">DSM 18607</strain>
    </source>
</reference>
<dbReference type="Proteomes" id="UP000317893">
    <property type="component" value="Unassembled WGS sequence"/>
</dbReference>
<sequence length="332" mass="35239">MSDATAVLRSADLEVEVLPRGATLHRVRVRALEDRDVVLGHADLDRVGVDPGYLGASVGRYANRIRDGRVVIDGHEHRLTTNEGPHTLHGGVVGLDRHDWTVEAADDAEVVLSTVSEDGDQGFPGRLEVRATYRLQGPRLSVTYDAVTDAPTPVGLASHVYWNLRGEGSGSVHDHRLGVAARAVVEVDDALLPTGRLLPTRGTPFDLAGPRAVGEVVAADHPQLRAAGGLDHCYVLDQGRDGRVRPVATLAVDDLRLVLATDQPGLQVYAGGQLDGTSYGWASVRYTAGAGIALEAQSLPDAPNQPTFPPAVLRPGGRYVATTAWTLEPSPA</sequence>
<evidence type="ECO:0000256" key="3">
    <source>
        <dbReference type="ARBA" id="ARBA00023235"/>
    </source>
</evidence>
<evidence type="ECO:0000256" key="2">
    <source>
        <dbReference type="ARBA" id="ARBA00006206"/>
    </source>
</evidence>
<dbReference type="InterPro" id="IPR011013">
    <property type="entry name" value="Gal_mutarotase_sf_dom"/>
</dbReference>
<proteinExistence type="inferred from homology"/>
<dbReference type="AlphaFoldDB" id="A0A542DXX6"/>
<dbReference type="InterPro" id="IPR015443">
    <property type="entry name" value="Aldose_1-epimerase"/>
</dbReference>
<evidence type="ECO:0000256" key="6">
    <source>
        <dbReference type="PIRSR" id="PIRSR005096-1"/>
    </source>
</evidence>
<dbReference type="CDD" id="cd09019">
    <property type="entry name" value="galactose_mutarotase_like"/>
    <property type="match status" value="1"/>
</dbReference>
<comment type="pathway">
    <text evidence="1 5">Carbohydrate metabolism; hexose metabolism.</text>
</comment>
<organism evidence="9 10">
    <name type="scientific">Lapillicoccus jejuensis</name>
    <dbReference type="NCBI Taxonomy" id="402171"/>
    <lineage>
        <taxon>Bacteria</taxon>
        <taxon>Bacillati</taxon>
        <taxon>Actinomycetota</taxon>
        <taxon>Actinomycetes</taxon>
        <taxon>Micrococcales</taxon>
        <taxon>Intrasporangiaceae</taxon>
        <taxon>Lapillicoccus</taxon>
    </lineage>
</organism>
<dbReference type="RefSeq" id="WP_211355934.1">
    <property type="nucleotide sequence ID" value="NZ_BAAAPR010000013.1"/>
</dbReference>
<dbReference type="InterPro" id="IPR047215">
    <property type="entry name" value="Galactose_mutarotase-like"/>
</dbReference>
<dbReference type="UniPathway" id="UPA00242"/>
<evidence type="ECO:0000256" key="1">
    <source>
        <dbReference type="ARBA" id="ARBA00005028"/>
    </source>
</evidence>
<gene>
    <name evidence="9" type="ORF">FB458_1015</name>
</gene>
<evidence type="ECO:0000256" key="4">
    <source>
        <dbReference type="ARBA" id="ARBA00023277"/>
    </source>
</evidence>
<keyword evidence="4 5" id="KW-0119">Carbohydrate metabolism</keyword>
<evidence type="ECO:0000313" key="9">
    <source>
        <dbReference type="EMBL" id="TQJ07943.1"/>
    </source>
</evidence>
<keyword evidence="3 5" id="KW-0413">Isomerase</keyword>